<keyword evidence="4" id="KW-1185">Reference proteome</keyword>
<proteinExistence type="predicted"/>
<evidence type="ECO:0000313" key="3">
    <source>
        <dbReference type="EMBL" id="PMD37816.1"/>
    </source>
</evidence>
<evidence type="ECO:0000256" key="1">
    <source>
        <dbReference type="ARBA" id="ARBA00022737"/>
    </source>
</evidence>
<feature type="non-terminal residue" evidence="3">
    <location>
        <position position="359"/>
    </location>
</feature>
<accession>A0A2J6RH36</accession>
<keyword evidence="1" id="KW-0677">Repeat</keyword>
<dbReference type="AlphaFoldDB" id="A0A2J6RH36"/>
<dbReference type="Pfam" id="PF24883">
    <property type="entry name" value="NPHP3_N"/>
    <property type="match status" value="1"/>
</dbReference>
<dbReference type="PANTHER" id="PTHR10039">
    <property type="entry name" value="AMELOGENIN"/>
    <property type="match status" value="1"/>
</dbReference>
<dbReference type="InterPro" id="IPR056884">
    <property type="entry name" value="NPHP3-like_N"/>
</dbReference>
<name>A0A2J6RH36_HYAVF</name>
<dbReference type="Gene3D" id="3.40.50.300">
    <property type="entry name" value="P-loop containing nucleotide triphosphate hydrolases"/>
    <property type="match status" value="1"/>
</dbReference>
<dbReference type="Proteomes" id="UP000235786">
    <property type="component" value="Unassembled WGS sequence"/>
</dbReference>
<sequence>INAALLHALDYSTRTHRQQEIFEAHQQTFKWIFNHQLGEGQGHFTSSREARPWSNFVEWLRGEGNSTRVYWVNGKAGSGKSTLMQFIANHEETERHLRHWAGDADLQGLSFYFWNSGTGLQHSRRGFLRSLLFSTLMKRPELTKKLFSAEWREMAKKEKRYGVINQSEWDIPLRRLEQVFNHLITLATDDFRLCLFIDGLDEAKDGPEEIVDLINIAAGSPFVKICLSSRPWLVFEEAFANLSSLRLQDLTYQDIQLYVREKLQRDPKMERLEGVNPEGAKSLVKNIVAKANGVFLWVRIATKSLLDGLRNWDDISDLQLRLDELPSDLTALYSHMLDRIEPFYFSQASKIFRILDAAS</sequence>
<dbReference type="EMBL" id="KZ613948">
    <property type="protein sequence ID" value="PMD37816.1"/>
    <property type="molecule type" value="Genomic_DNA"/>
</dbReference>
<dbReference type="SUPFAM" id="SSF52540">
    <property type="entry name" value="P-loop containing nucleoside triphosphate hydrolases"/>
    <property type="match status" value="1"/>
</dbReference>
<evidence type="ECO:0000259" key="2">
    <source>
        <dbReference type="Pfam" id="PF24883"/>
    </source>
</evidence>
<reference evidence="3 4" key="1">
    <citation type="submission" date="2016-04" db="EMBL/GenBank/DDBJ databases">
        <title>A degradative enzymes factory behind the ericoid mycorrhizal symbiosis.</title>
        <authorList>
            <consortium name="DOE Joint Genome Institute"/>
            <person name="Martino E."/>
            <person name="Morin E."/>
            <person name="Grelet G."/>
            <person name="Kuo A."/>
            <person name="Kohler A."/>
            <person name="Daghino S."/>
            <person name="Barry K."/>
            <person name="Choi C."/>
            <person name="Cichocki N."/>
            <person name="Clum A."/>
            <person name="Copeland A."/>
            <person name="Hainaut M."/>
            <person name="Haridas S."/>
            <person name="Labutti K."/>
            <person name="Lindquist E."/>
            <person name="Lipzen A."/>
            <person name="Khouja H.-R."/>
            <person name="Murat C."/>
            <person name="Ohm R."/>
            <person name="Olson A."/>
            <person name="Spatafora J."/>
            <person name="Veneault-Fourrey C."/>
            <person name="Henrissat B."/>
            <person name="Grigoriev I."/>
            <person name="Martin F."/>
            <person name="Perotto S."/>
        </authorList>
    </citation>
    <scope>NUCLEOTIDE SEQUENCE [LARGE SCALE GENOMIC DNA]</scope>
    <source>
        <strain evidence="3 4">F</strain>
    </source>
</reference>
<feature type="domain" description="Nephrocystin 3-like N-terminal" evidence="2">
    <location>
        <begin position="55"/>
        <end position="230"/>
    </location>
</feature>
<dbReference type="PANTHER" id="PTHR10039:SF5">
    <property type="entry name" value="NACHT DOMAIN-CONTAINING PROTEIN"/>
    <property type="match status" value="1"/>
</dbReference>
<protein>
    <recommendedName>
        <fullName evidence="2">Nephrocystin 3-like N-terminal domain-containing protein</fullName>
    </recommendedName>
</protein>
<evidence type="ECO:0000313" key="4">
    <source>
        <dbReference type="Proteomes" id="UP000235786"/>
    </source>
</evidence>
<dbReference type="InterPro" id="IPR027417">
    <property type="entry name" value="P-loop_NTPase"/>
</dbReference>
<feature type="non-terminal residue" evidence="3">
    <location>
        <position position="1"/>
    </location>
</feature>
<dbReference type="OrthoDB" id="443402at2759"/>
<gene>
    <name evidence="3" type="ORF">L207DRAFT_390966</name>
</gene>
<organism evidence="3 4">
    <name type="scientific">Hyaloscypha variabilis (strain UAMH 11265 / GT02V1 / F)</name>
    <name type="common">Meliniomyces variabilis</name>
    <dbReference type="NCBI Taxonomy" id="1149755"/>
    <lineage>
        <taxon>Eukaryota</taxon>
        <taxon>Fungi</taxon>
        <taxon>Dikarya</taxon>
        <taxon>Ascomycota</taxon>
        <taxon>Pezizomycotina</taxon>
        <taxon>Leotiomycetes</taxon>
        <taxon>Helotiales</taxon>
        <taxon>Hyaloscyphaceae</taxon>
        <taxon>Hyaloscypha</taxon>
        <taxon>Hyaloscypha variabilis</taxon>
    </lineage>
</organism>